<name>A0A813BIX9_9DINO</name>
<protein>
    <submittedName>
        <fullName evidence="1">MkkA protein</fullName>
    </submittedName>
</protein>
<dbReference type="AlphaFoldDB" id="A0A813BIX9"/>
<evidence type="ECO:0000313" key="1">
    <source>
        <dbReference type="EMBL" id="CAE7907608.1"/>
    </source>
</evidence>
<proteinExistence type="predicted"/>
<comment type="caution">
    <text evidence="1">The sequence shown here is derived from an EMBL/GenBank/DDBJ whole genome shotgun (WGS) entry which is preliminary data.</text>
</comment>
<dbReference type="EMBL" id="CAJNJA010072695">
    <property type="protein sequence ID" value="CAE7907608.1"/>
    <property type="molecule type" value="Genomic_DNA"/>
</dbReference>
<dbReference type="Proteomes" id="UP000601435">
    <property type="component" value="Unassembled WGS sequence"/>
</dbReference>
<reference evidence="1" key="1">
    <citation type="submission" date="2021-02" db="EMBL/GenBank/DDBJ databases">
        <authorList>
            <person name="Dougan E. K."/>
            <person name="Rhodes N."/>
            <person name="Thang M."/>
            <person name="Chan C."/>
        </authorList>
    </citation>
    <scope>NUCLEOTIDE SEQUENCE</scope>
</reference>
<dbReference type="OrthoDB" id="3503208at2759"/>
<accession>A0A813BIX9</accession>
<dbReference type="InterPro" id="IPR010296">
    <property type="entry name" value="DUF899_thioredox"/>
</dbReference>
<gene>
    <name evidence="1" type="primary">mkkA</name>
    <name evidence="1" type="ORF">SNEC2469_LOCUS30789</name>
</gene>
<dbReference type="Gene3D" id="3.40.30.10">
    <property type="entry name" value="Glutaredoxin"/>
    <property type="match status" value="1"/>
</dbReference>
<keyword evidence="2" id="KW-1185">Reference proteome</keyword>
<evidence type="ECO:0000313" key="2">
    <source>
        <dbReference type="Proteomes" id="UP000601435"/>
    </source>
</evidence>
<dbReference type="InterPro" id="IPR036249">
    <property type="entry name" value="Thioredoxin-like_sf"/>
</dbReference>
<dbReference type="Pfam" id="PF05988">
    <property type="entry name" value="DUF899"/>
    <property type="match status" value="1"/>
</dbReference>
<sequence>MSKRAAPVDEEAWLEARKKLLKAEKEFTKKKDELNKMRMEMPWREVTKDYSFTRKGKTVKLSDMCTHPTGNLILVHFMFEPGWEKPCPSCSWWADAYSGILPHLHQRTGFVVVGAAADEKLQATASEKGWTFPFYSSQGSDFNRDFNVEFTDDDIKAKTRSYNYDKEPSMKQYPGYSVFRKEEDKIFHTYSTYVRGMDLMNLTYNFFDILPDGRAEEGLPFSMLWVKHKDAYERTWEAP</sequence>
<dbReference type="SUPFAM" id="SSF52833">
    <property type="entry name" value="Thioredoxin-like"/>
    <property type="match status" value="1"/>
</dbReference>
<organism evidence="1 2">
    <name type="scientific">Symbiodinium necroappetens</name>
    <dbReference type="NCBI Taxonomy" id="1628268"/>
    <lineage>
        <taxon>Eukaryota</taxon>
        <taxon>Sar</taxon>
        <taxon>Alveolata</taxon>
        <taxon>Dinophyceae</taxon>
        <taxon>Suessiales</taxon>
        <taxon>Symbiodiniaceae</taxon>
        <taxon>Symbiodinium</taxon>
    </lineage>
</organism>